<protein>
    <recommendedName>
        <fullName evidence="9">Cyclic di-GMP phosphodiesterase response regulator RpfG</fullName>
    </recommendedName>
</protein>
<dbReference type="RefSeq" id="WP_094605676.1">
    <property type="nucleotide sequence ID" value="NZ_CP155573.1"/>
</dbReference>
<dbReference type="EMBL" id="CP155573">
    <property type="protein sequence ID" value="XFO67835.1"/>
    <property type="molecule type" value="Genomic_DNA"/>
</dbReference>
<dbReference type="InterPro" id="IPR029787">
    <property type="entry name" value="Nucleotide_cyclase"/>
</dbReference>
<dbReference type="CDD" id="cd00130">
    <property type="entry name" value="PAS"/>
    <property type="match status" value="1"/>
</dbReference>
<evidence type="ECO:0000259" key="6">
    <source>
        <dbReference type="PROSITE" id="PS51832"/>
    </source>
</evidence>
<evidence type="ECO:0000313" key="7">
    <source>
        <dbReference type="EMBL" id="XFO67835.1"/>
    </source>
</evidence>
<dbReference type="Pfam" id="PF13185">
    <property type="entry name" value="GAF_2"/>
    <property type="match status" value="1"/>
</dbReference>
<feature type="transmembrane region" description="Helical" evidence="2">
    <location>
        <begin position="18"/>
        <end position="37"/>
    </location>
</feature>
<dbReference type="Proteomes" id="UP000216752">
    <property type="component" value="Chromosome"/>
</dbReference>
<dbReference type="Pfam" id="PF00990">
    <property type="entry name" value="GGDEF"/>
    <property type="match status" value="1"/>
</dbReference>
<feature type="domain" description="GGDEF" evidence="5">
    <location>
        <begin position="785"/>
        <end position="915"/>
    </location>
</feature>
<feature type="domain" description="HD-GYP" evidence="6">
    <location>
        <begin position="907"/>
        <end position="1095"/>
    </location>
</feature>
<dbReference type="Gene3D" id="1.10.3210.10">
    <property type="entry name" value="Hypothetical protein af1432"/>
    <property type="match status" value="1"/>
</dbReference>
<dbReference type="PROSITE" id="PS51832">
    <property type="entry name" value="HD_GYP"/>
    <property type="match status" value="1"/>
</dbReference>
<dbReference type="SUPFAM" id="SSF109604">
    <property type="entry name" value="HD-domain/PDEase-like"/>
    <property type="match status" value="1"/>
</dbReference>
<feature type="domain" description="PAS" evidence="3">
    <location>
        <begin position="632"/>
        <end position="675"/>
    </location>
</feature>
<dbReference type="Gene3D" id="3.30.70.270">
    <property type="match status" value="1"/>
</dbReference>
<evidence type="ECO:0000259" key="3">
    <source>
        <dbReference type="PROSITE" id="PS50112"/>
    </source>
</evidence>
<dbReference type="InterPro" id="IPR000700">
    <property type="entry name" value="PAS-assoc_C"/>
</dbReference>
<dbReference type="CDD" id="cd01949">
    <property type="entry name" value="GGDEF"/>
    <property type="match status" value="1"/>
</dbReference>
<evidence type="ECO:0000256" key="2">
    <source>
        <dbReference type="SAM" id="Phobius"/>
    </source>
</evidence>
<dbReference type="SMART" id="SM00471">
    <property type="entry name" value="HDc"/>
    <property type="match status" value="1"/>
</dbReference>
<dbReference type="InterPro" id="IPR000160">
    <property type="entry name" value="GGDEF_dom"/>
</dbReference>
<dbReference type="Gene3D" id="3.30.450.20">
    <property type="entry name" value="PAS domain"/>
    <property type="match status" value="4"/>
</dbReference>
<dbReference type="PROSITE" id="PS50113">
    <property type="entry name" value="PAC"/>
    <property type="match status" value="1"/>
</dbReference>
<dbReference type="PROSITE" id="PS50887">
    <property type="entry name" value="GGDEF"/>
    <property type="match status" value="1"/>
</dbReference>
<evidence type="ECO:0000256" key="1">
    <source>
        <dbReference type="SAM" id="Coils"/>
    </source>
</evidence>
<reference evidence="7" key="1">
    <citation type="submission" date="2024-05" db="EMBL/GenBank/DDBJ databases">
        <title>Isolation and characterization of Sporomusa carbonis sp. nov., a carboxydotrophic hydrogenogen in the genus of Sporomusa isolated from a charcoal burning pile.</title>
        <authorList>
            <person name="Boeer T."/>
            <person name="Rosenbaum F."/>
            <person name="Eysell L."/>
            <person name="Mueller V."/>
            <person name="Daniel R."/>
            <person name="Poehlein A."/>
        </authorList>
    </citation>
    <scope>NUCLEOTIDE SEQUENCE [LARGE SCALE GENOMIC DNA]</scope>
    <source>
        <strain evidence="7">DSM 10669</strain>
    </source>
</reference>
<keyword evidence="2" id="KW-1133">Transmembrane helix</keyword>
<keyword evidence="8" id="KW-1185">Reference proteome</keyword>
<dbReference type="InterPro" id="IPR003607">
    <property type="entry name" value="HD/PDEase_dom"/>
</dbReference>
<dbReference type="CDD" id="cd12915">
    <property type="entry name" value="PDC2_DGC_like"/>
    <property type="match status" value="1"/>
</dbReference>
<sequence>MDKVGQFLRNWIIPDRSIILFCVILLVFVWRGALWQIDHDRKATIDMIRQDGDRLTRAFEEHVRRVLKTNEFYLNSMKAEYEQTYTLSPALERVFRQLRLDPMASAGVVNSTGDFVVSTLGNTAGVNIATVPHFVYHIAADTGESYLGRPFVGRTSQKVSIHMTRRLNNPDGSFAGVAIIAMDPYYFTKFYREMDFTENYTIRLIGFDGIVRASNGVSELDADMSGSSLFLQIKNASEGFYSTRGSTFGKMLEVSYRTMPDYPVIIQVGVSEEALAPFVQRRTVYLAVASSVSLFILLSVCYIIARARKQRQGETWLRTFVANTPIVFYAMDPKGVFVLSEGLGLKKLGLEAGEAIGHAAFERYRDYPDILDAVRRATGGEAVFFEHKLGKVYLNNRLIPIFDDSGRVIAVVGATVDITERVLAEQRLQENFEELTATHEELVATEEELRFQYGELDKVNQELVSQNAVLEALREMAAKLMSQTDLDRLLKNVIAWAAASAGTPHGNIALLNEQEMVMDGLGGLGLFQDHAGIKLRLDTGIIGQVYRTGQPVVVENYNTWANRLPHPALDEVRCFAQVPLKREDKVIGIIGVAFTNEHYHFGEKEQELLNRFAELASIAVENVRKMDELHRSQKTAIDIFNAAGDGLVVNDGETGEILAVNRRILELFGYSEQEFKQQGIILISTDANKEAALKVIRATVVEGPQPLYERGTHDSKGRHLILEISCTPVEIDGKPRCLASMRDITARKEMEEGLEYLRQRDLMTGVYNRAYFEFDMIRVSASKRCCVGIFVSDVDGLKLINDTLGHRHGDDLLKRVAGLLAAGVKAPNYVARIGGDEFAIVLFDSARQQMEELEQYYRMQVEAYNSDNPHLPLSLSLGWALGEETVNVESIFKTADNNMYRQKLHQSQSVRGSIVQTLMKALEARDHITEGHADRLSRLMLLMGQCLKMPQEAISDLRLFAKFHDIGKVGIPDSILKKPDKLTEDEMNIMRQHCEIGFRIAKSSPDLEPIADWVLKHQEYWNGKGYPLGISGEEIPMQCRILSIVDAYDAMTSDRPYRMAMSNEDALAEIHRCSGTQFDPVLVEKFITMVSQEIM</sequence>
<dbReference type="SUPFAM" id="SSF55073">
    <property type="entry name" value="Nucleotide cyclase"/>
    <property type="match status" value="1"/>
</dbReference>
<evidence type="ECO:0000313" key="8">
    <source>
        <dbReference type="Proteomes" id="UP000216752"/>
    </source>
</evidence>
<dbReference type="PANTHER" id="PTHR43155:SF2">
    <property type="entry name" value="CYCLIC DI-GMP PHOSPHODIESTERASE PA4108"/>
    <property type="match status" value="1"/>
</dbReference>
<dbReference type="InterPro" id="IPR037522">
    <property type="entry name" value="HD_GYP_dom"/>
</dbReference>
<feature type="domain" description="PAC" evidence="4">
    <location>
        <begin position="378"/>
        <end position="430"/>
    </location>
</feature>
<accession>A0ABZ3IQ97</accession>
<evidence type="ECO:0000259" key="5">
    <source>
        <dbReference type="PROSITE" id="PS50887"/>
    </source>
</evidence>
<dbReference type="InterPro" id="IPR029016">
    <property type="entry name" value="GAF-like_dom_sf"/>
</dbReference>
<gene>
    <name evidence="7" type="ORF">SPSIL_040540</name>
</gene>
<evidence type="ECO:0000259" key="4">
    <source>
        <dbReference type="PROSITE" id="PS50113"/>
    </source>
</evidence>
<dbReference type="Pfam" id="PF13426">
    <property type="entry name" value="PAS_9"/>
    <property type="match status" value="1"/>
</dbReference>
<dbReference type="Pfam" id="PF08448">
    <property type="entry name" value="PAS_4"/>
    <property type="match status" value="1"/>
</dbReference>
<feature type="transmembrane region" description="Helical" evidence="2">
    <location>
        <begin position="284"/>
        <end position="305"/>
    </location>
</feature>
<feature type="coiled-coil region" evidence="1">
    <location>
        <begin position="425"/>
        <end position="476"/>
    </location>
</feature>
<dbReference type="PROSITE" id="PS50112">
    <property type="entry name" value="PAS"/>
    <property type="match status" value="1"/>
</dbReference>
<evidence type="ECO:0008006" key="9">
    <source>
        <dbReference type="Google" id="ProtNLM"/>
    </source>
</evidence>
<dbReference type="PANTHER" id="PTHR43155">
    <property type="entry name" value="CYCLIC DI-GMP PHOSPHODIESTERASE PA4108-RELATED"/>
    <property type="match status" value="1"/>
</dbReference>
<name>A0ABZ3IQ97_9FIRM</name>
<proteinExistence type="predicted"/>
<dbReference type="SUPFAM" id="SSF55785">
    <property type="entry name" value="PYP-like sensor domain (PAS domain)"/>
    <property type="match status" value="2"/>
</dbReference>
<dbReference type="InterPro" id="IPR000014">
    <property type="entry name" value="PAS"/>
</dbReference>
<keyword evidence="2" id="KW-0812">Transmembrane</keyword>
<organism evidence="7 8">
    <name type="scientific">Sporomusa silvacetica DSM 10669</name>
    <dbReference type="NCBI Taxonomy" id="1123289"/>
    <lineage>
        <taxon>Bacteria</taxon>
        <taxon>Bacillati</taxon>
        <taxon>Bacillota</taxon>
        <taxon>Negativicutes</taxon>
        <taxon>Selenomonadales</taxon>
        <taxon>Sporomusaceae</taxon>
        <taxon>Sporomusa</taxon>
    </lineage>
</organism>
<dbReference type="InterPro" id="IPR013656">
    <property type="entry name" value="PAS_4"/>
</dbReference>
<dbReference type="SMART" id="SM00065">
    <property type="entry name" value="GAF"/>
    <property type="match status" value="1"/>
</dbReference>
<dbReference type="Gene3D" id="3.30.450.40">
    <property type="match status" value="1"/>
</dbReference>
<dbReference type="CDD" id="cd12914">
    <property type="entry name" value="PDC1_DGC_like"/>
    <property type="match status" value="1"/>
</dbReference>
<dbReference type="CDD" id="cd00077">
    <property type="entry name" value="HDc"/>
    <property type="match status" value="1"/>
</dbReference>
<dbReference type="InterPro" id="IPR043128">
    <property type="entry name" value="Rev_trsase/Diguanyl_cyclase"/>
</dbReference>
<dbReference type="Pfam" id="PF13487">
    <property type="entry name" value="HD_5"/>
    <property type="match status" value="1"/>
</dbReference>
<dbReference type="NCBIfam" id="TIGR00229">
    <property type="entry name" value="sensory_box"/>
    <property type="match status" value="2"/>
</dbReference>
<dbReference type="InterPro" id="IPR003018">
    <property type="entry name" value="GAF"/>
</dbReference>
<dbReference type="InterPro" id="IPR035965">
    <property type="entry name" value="PAS-like_dom_sf"/>
</dbReference>
<dbReference type="SMART" id="SM00091">
    <property type="entry name" value="PAS"/>
    <property type="match status" value="2"/>
</dbReference>
<dbReference type="SUPFAM" id="SSF55781">
    <property type="entry name" value="GAF domain-like"/>
    <property type="match status" value="1"/>
</dbReference>
<dbReference type="SMART" id="SM00267">
    <property type="entry name" value="GGDEF"/>
    <property type="match status" value="1"/>
</dbReference>
<dbReference type="NCBIfam" id="TIGR00254">
    <property type="entry name" value="GGDEF"/>
    <property type="match status" value="1"/>
</dbReference>
<keyword evidence="2" id="KW-0472">Membrane</keyword>
<keyword evidence="1" id="KW-0175">Coiled coil</keyword>